<sequence>MTGSTLYLDNFRDSSDAHQPNEEICCSDYQFVFMGVKGVIIGFINSSSRAMHIRLFCTSLYREMKNPPVTSFFQLFWQDLGLLFMLMFLGPIASKQILFCFSLQLVCMCVLAIWLECTEDAGEIIFVPSGWYHQFHNLEDTISINHNWFNAYNLSWVVN</sequence>
<dbReference type="InterPro" id="IPR003347">
    <property type="entry name" value="JmjC_dom"/>
</dbReference>
<keyword evidence="3" id="KW-1185">Reference proteome</keyword>
<dbReference type="AlphaFoldDB" id="A0A445KBE1"/>
<dbReference type="SUPFAM" id="SSF51197">
    <property type="entry name" value="Clavaminate synthase-like"/>
    <property type="match status" value="1"/>
</dbReference>
<reference evidence="2 3" key="1">
    <citation type="submission" date="2018-09" db="EMBL/GenBank/DDBJ databases">
        <title>A high-quality reference genome of wild soybean provides a powerful tool to mine soybean genomes.</title>
        <authorList>
            <person name="Xie M."/>
            <person name="Chung C.Y.L."/>
            <person name="Li M.-W."/>
            <person name="Wong F.-L."/>
            <person name="Chan T.-F."/>
            <person name="Lam H.-M."/>
        </authorList>
    </citation>
    <scope>NUCLEOTIDE SEQUENCE [LARGE SCALE GENOMIC DNA]</scope>
    <source>
        <strain evidence="3">cv. W05</strain>
        <tissue evidence="2">Hypocotyl of etiolated seedlings</tissue>
    </source>
</reference>
<dbReference type="PROSITE" id="PS51184">
    <property type="entry name" value="JMJC"/>
    <property type="match status" value="1"/>
</dbReference>
<dbReference type="Pfam" id="PF02373">
    <property type="entry name" value="JmjC"/>
    <property type="match status" value="1"/>
</dbReference>
<comment type="caution">
    <text evidence="2">The sequence shown here is derived from an EMBL/GenBank/DDBJ whole genome shotgun (WGS) entry which is preliminary data.</text>
</comment>
<evidence type="ECO:0000313" key="2">
    <source>
        <dbReference type="EMBL" id="RZC08116.1"/>
    </source>
</evidence>
<proteinExistence type="predicted"/>
<dbReference type="EMBL" id="QZWG01000006">
    <property type="protein sequence ID" value="RZC08116.1"/>
    <property type="molecule type" value="Genomic_DNA"/>
</dbReference>
<dbReference type="GO" id="GO:0045905">
    <property type="term" value="P:positive regulation of translational termination"/>
    <property type="evidence" value="ECO:0007669"/>
    <property type="project" value="TreeGrafter"/>
</dbReference>
<gene>
    <name evidence="2" type="ORF">D0Y65_015035</name>
</gene>
<feature type="domain" description="JmjC" evidence="1">
    <location>
        <begin position="1"/>
        <end position="159"/>
    </location>
</feature>
<dbReference type="GO" id="GO:0043565">
    <property type="term" value="F:sequence-specific DNA binding"/>
    <property type="evidence" value="ECO:0007669"/>
    <property type="project" value="TreeGrafter"/>
</dbReference>
<organism evidence="2 3">
    <name type="scientific">Glycine soja</name>
    <name type="common">Wild soybean</name>
    <dbReference type="NCBI Taxonomy" id="3848"/>
    <lineage>
        <taxon>Eukaryota</taxon>
        <taxon>Viridiplantae</taxon>
        <taxon>Streptophyta</taxon>
        <taxon>Embryophyta</taxon>
        <taxon>Tracheophyta</taxon>
        <taxon>Spermatophyta</taxon>
        <taxon>Magnoliopsida</taxon>
        <taxon>eudicotyledons</taxon>
        <taxon>Gunneridae</taxon>
        <taxon>Pentapetalae</taxon>
        <taxon>rosids</taxon>
        <taxon>fabids</taxon>
        <taxon>Fabales</taxon>
        <taxon>Fabaceae</taxon>
        <taxon>Papilionoideae</taxon>
        <taxon>50 kb inversion clade</taxon>
        <taxon>NPAAA clade</taxon>
        <taxon>indigoferoid/millettioid clade</taxon>
        <taxon>Phaseoleae</taxon>
        <taxon>Glycine</taxon>
        <taxon>Glycine subgen. Soja</taxon>
    </lineage>
</organism>
<dbReference type="GO" id="GO:0005634">
    <property type="term" value="C:nucleus"/>
    <property type="evidence" value="ECO:0007669"/>
    <property type="project" value="TreeGrafter"/>
</dbReference>
<protein>
    <submittedName>
        <fullName evidence="2">JmjC domain-containing protein 4 isoform A</fullName>
    </submittedName>
</protein>
<dbReference type="Proteomes" id="UP000289340">
    <property type="component" value="Chromosome 6"/>
</dbReference>
<dbReference type="PANTHER" id="PTHR12480">
    <property type="entry name" value="ARGININE DEMETHYLASE AND LYSYL-HYDROXYLASE JMJD"/>
    <property type="match status" value="1"/>
</dbReference>
<dbReference type="GO" id="GO:0005737">
    <property type="term" value="C:cytoplasm"/>
    <property type="evidence" value="ECO:0007669"/>
    <property type="project" value="TreeGrafter"/>
</dbReference>
<name>A0A445KBE1_GLYSO</name>
<dbReference type="InterPro" id="IPR050910">
    <property type="entry name" value="JMJD6_ArgDemeth/LysHydrox"/>
</dbReference>
<evidence type="ECO:0000313" key="3">
    <source>
        <dbReference type="Proteomes" id="UP000289340"/>
    </source>
</evidence>
<accession>A0A445KBE1</accession>
<dbReference type="Gene3D" id="2.60.120.650">
    <property type="entry name" value="Cupin"/>
    <property type="match status" value="1"/>
</dbReference>
<dbReference type="PANTHER" id="PTHR12480:SF6">
    <property type="entry name" value="2-OXOGLUTARATE AND IRON-DEPENDENT OXYGENASE JMJD4"/>
    <property type="match status" value="1"/>
</dbReference>
<dbReference type="GO" id="GO:0016706">
    <property type="term" value="F:2-oxoglutarate-dependent dioxygenase activity"/>
    <property type="evidence" value="ECO:0007669"/>
    <property type="project" value="TreeGrafter"/>
</dbReference>
<evidence type="ECO:0000259" key="1">
    <source>
        <dbReference type="PROSITE" id="PS51184"/>
    </source>
</evidence>